<organism evidence="3 4">
    <name type="scientific">Humibacillus xanthopallidus</name>
    <dbReference type="NCBI Taxonomy" id="412689"/>
    <lineage>
        <taxon>Bacteria</taxon>
        <taxon>Bacillati</taxon>
        <taxon>Actinomycetota</taxon>
        <taxon>Actinomycetes</taxon>
        <taxon>Micrococcales</taxon>
        <taxon>Intrasporangiaceae</taxon>
        <taxon>Humibacillus</taxon>
    </lineage>
</organism>
<comment type="caution">
    <text evidence="3">The sequence shown here is derived from an EMBL/GenBank/DDBJ whole genome shotgun (WGS) entry which is preliminary data.</text>
</comment>
<dbReference type="Gene3D" id="1.25.40.10">
    <property type="entry name" value="Tetratricopeptide repeat domain"/>
    <property type="match status" value="1"/>
</dbReference>
<dbReference type="SUPFAM" id="SSF48452">
    <property type="entry name" value="TPR-like"/>
    <property type="match status" value="1"/>
</dbReference>
<evidence type="ECO:0000313" key="4">
    <source>
        <dbReference type="Proteomes" id="UP000316747"/>
    </source>
</evidence>
<keyword evidence="2" id="KW-1133">Transmembrane helix</keyword>
<dbReference type="RefSeq" id="WP_141843463.1">
    <property type="nucleotide sequence ID" value="NZ_VFPM01000002.1"/>
</dbReference>
<feature type="compositionally biased region" description="Basic and acidic residues" evidence="1">
    <location>
        <begin position="1"/>
        <end position="12"/>
    </location>
</feature>
<keyword evidence="4" id="KW-1185">Reference proteome</keyword>
<protein>
    <recommendedName>
        <fullName evidence="5">Tetratricopeptide repeat protein</fullName>
    </recommendedName>
</protein>
<gene>
    <name evidence="3" type="ORF">FBY41_1699</name>
</gene>
<dbReference type="EMBL" id="VFPM01000002">
    <property type="protein sequence ID" value="TQM61688.1"/>
    <property type="molecule type" value="Genomic_DNA"/>
</dbReference>
<evidence type="ECO:0000256" key="2">
    <source>
        <dbReference type="SAM" id="Phobius"/>
    </source>
</evidence>
<dbReference type="InterPro" id="IPR011990">
    <property type="entry name" value="TPR-like_helical_dom_sf"/>
</dbReference>
<evidence type="ECO:0000256" key="1">
    <source>
        <dbReference type="SAM" id="MobiDB-lite"/>
    </source>
</evidence>
<keyword evidence="2" id="KW-0812">Transmembrane</keyword>
<sequence length="285" mass="29809">MTSDVSARRDPDPSEAPAPSASDGGLAPRVAALEAARAARAANERPWYRQASVLIAGLALAFSMMATWFGEQRAGERDAAAARVELSQLIQRLTSLPKDNAELQAKYAGDTDTLNTLSGMVTTENAVLALQASDVIARIPDLVTGAEYFAVGQALVQTGDYARAGTVLDAGLARDNDPSSLAALWRAKGALSFATGELGQARTAMSRALEAYAAAEPSVAAAADVYTEWVWAGMEKSLGQCEAAAAHLERAKAHLGALPLTAYKVQMMQSLSDVEHQGTDACPSS</sequence>
<proteinExistence type="predicted"/>
<dbReference type="Proteomes" id="UP000316747">
    <property type="component" value="Unassembled WGS sequence"/>
</dbReference>
<name>A0A543HTP6_9MICO</name>
<evidence type="ECO:0000313" key="3">
    <source>
        <dbReference type="EMBL" id="TQM61688.1"/>
    </source>
</evidence>
<keyword evidence="2" id="KW-0472">Membrane</keyword>
<feature type="transmembrane region" description="Helical" evidence="2">
    <location>
        <begin position="47"/>
        <end position="69"/>
    </location>
</feature>
<accession>A0A543HTP6</accession>
<feature type="region of interest" description="Disordered" evidence="1">
    <location>
        <begin position="1"/>
        <end position="26"/>
    </location>
</feature>
<evidence type="ECO:0008006" key="5">
    <source>
        <dbReference type="Google" id="ProtNLM"/>
    </source>
</evidence>
<dbReference type="AlphaFoldDB" id="A0A543HTP6"/>
<feature type="compositionally biased region" description="Low complexity" evidence="1">
    <location>
        <begin position="15"/>
        <end position="26"/>
    </location>
</feature>
<reference evidence="3 4" key="1">
    <citation type="submission" date="2019-06" db="EMBL/GenBank/DDBJ databases">
        <title>Genome sequencing of plant associated microbes to promote plant fitness in Sorghum bicolor and Oryza sativa.</title>
        <authorList>
            <person name="Coleman-Derr D."/>
        </authorList>
    </citation>
    <scope>NUCLEOTIDE SEQUENCE [LARGE SCALE GENOMIC DNA]</scope>
    <source>
        <strain evidence="3 4">KV-663</strain>
    </source>
</reference>